<evidence type="ECO:0000256" key="4">
    <source>
        <dbReference type="ARBA" id="ARBA00022692"/>
    </source>
</evidence>
<dbReference type="Pfam" id="PF07715">
    <property type="entry name" value="Plug"/>
    <property type="match status" value="1"/>
</dbReference>
<dbReference type="GO" id="GO:0015344">
    <property type="term" value="F:siderophore uptake transmembrane transporter activity"/>
    <property type="evidence" value="ECO:0007669"/>
    <property type="project" value="TreeGrafter"/>
</dbReference>
<feature type="domain" description="TonB-dependent receptor-like beta-barrel" evidence="12">
    <location>
        <begin position="263"/>
        <end position="767"/>
    </location>
</feature>
<dbReference type="Pfam" id="PF00593">
    <property type="entry name" value="TonB_dep_Rec_b-barrel"/>
    <property type="match status" value="1"/>
</dbReference>
<dbReference type="GO" id="GO:0009279">
    <property type="term" value="C:cell outer membrane"/>
    <property type="evidence" value="ECO:0007669"/>
    <property type="project" value="UniProtKB-SubCell"/>
</dbReference>
<evidence type="ECO:0000256" key="10">
    <source>
        <dbReference type="PROSITE-ProRule" id="PRU01360"/>
    </source>
</evidence>
<dbReference type="Proteomes" id="UP000304900">
    <property type="component" value="Unassembled WGS sequence"/>
</dbReference>
<evidence type="ECO:0000256" key="11">
    <source>
        <dbReference type="RuleBase" id="RU003357"/>
    </source>
</evidence>
<evidence type="ECO:0000256" key="9">
    <source>
        <dbReference type="ARBA" id="ARBA00023237"/>
    </source>
</evidence>
<dbReference type="InterPro" id="IPR037066">
    <property type="entry name" value="Plug_dom_sf"/>
</dbReference>
<evidence type="ECO:0000256" key="7">
    <source>
        <dbReference type="ARBA" id="ARBA00023136"/>
    </source>
</evidence>
<sequence>MKSDLVKVLFLIAGIIFNLNVQAQVKPDNRLQTPENVKNFLNGKITNSENGEVLPGASIIFPDLKIGGTTNAQGVYSFKNLPEGKYLIEVTFVGFSSILETIELKGNMTKDFTLSPTAVEAEAVTITGVSSATSVKRTPIPVTIIKKQDLNRGTSTNIIDALTKIPGVSQVSTGAAISKPIIRGLGYNRLVVVNDGIRQEGQQWGDEHGVEIDEYSINRAEVLKGPASIMYGSDALAGVINFTSIEPASEGETSGSILTAYQSNNNLRGVHGEVNGNKNGLVWGLNGTYKAAADYKNKYDGKVFNSNFNEKNFGTYIGVNKSWGFSHLYLTRFNQTVGLIEGDRDAVSGKFTKVVNNNGTEEEVTVGSKDFDTSDPVIPYQKIKHFKLATDNSFYLGNNRLAATIAYQRNRRQEFGNVLDPGEKALYFDLSTINYNIRYHFSENNGWKNSIGINGMQQMNRNKGVEALIPEYSLFDAGVFFYTQKRIDKLTISGGIRFDTRFLNSNALSIDEVLKFQNFKRNFSNVSASGGLSYTLSKAATLKFNIARGFRAPNIPELASNGAHEGTNRYVHGQQNLKSETSLQLDGGIEMSTSHLTLSAYAFYNSISNFIYYRKLVSGSGSDSIVLDGNEKLIAYQYAQNKANLYGGEISIDIHPHPLDWLHIQSTFSYVRATLSEEQDGSKNLPLIPSGRLINTIKAEFGKKNKKLRNAYLKLELDNTFAQNHPFTGFNTETKTAGYGLLNAGLGGDLVSKQRTFLSIFLSANNITDVAYQNHLSRLKYTAVNNVTGRMGVFNMGRNFSVKVIIPFKI</sequence>
<keyword evidence="8 14" id="KW-0675">Receptor</keyword>
<reference evidence="14 15" key="1">
    <citation type="submission" date="2019-05" db="EMBL/GenBank/DDBJ databases">
        <title>Dyadobacter AR-3-8 sp. nov., isolated from arctic soil.</title>
        <authorList>
            <person name="Chaudhary D.K."/>
        </authorList>
    </citation>
    <scope>NUCLEOTIDE SEQUENCE [LARGE SCALE GENOMIC DNA]</scope>
    <source>
        <strain evidence="14 15">AR-3-8</strain>
    </source>
</reference>
<keyword evidence="7 10" id="KW-0472">Membrane</keyword>
<dbReference type="SUPFAM" id="SSF49464">
    <property type="entry name" value="Carboxypeptidase regulatory domain-like"/>
    <property type="match status" value="1"/>
</dbReference>
<gene>
    <name evidence="14" type="ORF">FDK13_09865</name>
</gene>
<dbReference type="InterPro" id="IPR000531">
    <property type="entry name" value="Beta-barrel_TonB"/>
</dbReference>
<evidence type="ECO:0000313" key="14">
    <source>
        <dbReference type="EMBL" id="TKT92276.1"/>
    </source>
</evidence>
<dbReference type="InterPro" id="IPR008969">
    <property type="entry name" value="CarboxyPept-like_regulatory"/>
</dbReference>
<dbReference type="PROSITE" id="PS52016">
    <property type="entry name" value="TONB_DEPENDENT_REC_3"/>
    <property type="match status" value="1"/>
</dbReference>
<evidence type="ECO:0000256" key="2">
    <source>
        <dbReference type="ARBA" id="ARBA00022448"/>
    </source>
</evidence>
<keyword evidence="3 10" id="KW-1134">Transmembrane beta strand</keyword>
<evidence type="ECO:0000256" key="6">
    <source>
        <dbReference type="ARBA" id="ARBA00023077"/>
    </source>
</evidence>
<evidence type="ECO:0000256" key="5">
    <source>
        <dbReference type="ARBA" id="ARBA00022729"/>
    </source>
</evidence>
<dbReference type="OrthoDB" id="9795928at2"/>
<proteinExistence type="inferred from homology"/>
<dbReference type="Gene3D" id="2.40.170.20">
    <property type="entry name" value="TonB-dependent receptor, beta-barrel domain"/>
    <property type="match status" value="1"/>
</dbReference>
<dbReference type="InterPro" id="IPR036942">
    <property type="entry name" value="Beta-barrel_TonB_sf"/>
</dbReference>
<dbReference type="GO" id="GO:0044718">
    <property type="term" value="P:siderophore transmembrane transport"/>
    <property type="evidence" value="ECO:0007669"/>
    <property type="project" value="TreeGrafter"/>
</dbReference>
<evidence type="ECO:0000313" key="15">
    <source>
        <dbReference type="Proteomes" id="UP000304900"/>
    </source>
</evidence>
<keyword evidence="9 10" id="KW-0998">Cell outer membrane</keyword>
<feature type="domain" description="TonB-dependent receptor plug" evidence="13">
    <location>
        <begin position="135"/>
        <end position="239"/>
    </location>
</feature>
<keyword evidence="15" id="KW-1185">Reference proteome</keyword>
<dbReference type="Gene3D" id="2.60.40.1120">
    <property type="entry name" value="Carboxypeptidase-like, regulatory domain"/>
    <property type="match status" value="1"/>
</dbReference>
<keyword evidence="2 10" id="KW-0813">Transport</keyword>
<keyword evidence="6 11" id="KW-0798">TonB box</keyword>
<comment type="similarity">
    <text evidence="10 11">Belongs to the TonB-dependent receptor family.</text>
</comment>
<keyword evidence="4 10" id="KW-0812">Transmembrane</keyword>
<dbReference type="InterPro" id="IPR012910">
    <property type="entry name" value="Plug_dom"/>
</dbReference>
<comment type="subcellular location">
    <subcellularLocation>
        <location evidence="1 10">Cell outer membrane</location>
        <topology evidence="1 10">Multi-pass membrane protein</topology>
    </subcellularLocation>
</comment>
<evidence type="ECO:0000259" key="13">
    <source>
        <dbReference type="Pfam" id="PF07715"/>
    </source>
</evidence>
<dbReference type="EMBL" id="SZVO01000004">
    <property type="protein sequence ID" value="TKT92276.1"/>
    <property type="molecule type" value="Genomic_DNA"/>
</dbReference>
<dbReference type="InterPro" id="IPR039426">
    <property type="entry name" value="TonB-dep_rcpt-like"/>
</dbReference>
<dbReference type="AlphaFoldDB" id="A0A4U6D6E6"/>
<dbReference type="PANTHER" id="PTHR30069">
    <property type="entry name" value="TONB-DEPENDENT OUTER MEMBRANE RECEPTOR"/>
    <property type="match status" value="1"/>
</dbReference>
<evidence type="ECO:0000256" key="3">
    <source>
        <dbReference type="ARBA" id="ARBA00022452"/>
    </source>
</evidence>
<dbReference type="RefSeq" id="WP_137339821.1">
    <property type="nucleotide sequence ID" value="NZ_SZVO01000004.1"/>
</dbReference>
<protein>
    <submittedName>
        <fullName evidence="14">TonB-dependent receptor</fullName>
    </submittedName>
</protein>
<name>A0A4U6D6E6_9BACT</name>
<accession>A0A4U6D6E6</accession>
<evidence type="ECO:0000256" key="1">
    <source>
        <dbReference type="ARBA" id="ARBA00004571"/>
    </source>
</evidence>
<dbReference type="PANTHER" id="PTHR30069:SF29">
    <property type="entry name" value="HEMOGLOBIN AND HEMOGLOBIN-HAPTOGLOBIN-BINDING PROTEIN 1-RELATED"/>
    <property type="match status" value="1"/>
</dbReference>
<evidence type="ECO:0000259" key="12">
    <source>
        <dbReference type="Pfam" id="PF00593"/>
    </source>
</evidence>
<dbReference type="Gene3D" id="2.170.130.10">
    <property type="entry name" value="TonB-dependent receptor, plug domain"/>
    <property type="match status" value="1"/>
</dbReference>
<dbReference type="Pfam" id="PF13715">
    <property type="entry name" value="CarbopepD_reg_2"/>
    <property type="match status" value="1"/>
</dbReference>
<evidence type="ECO:0000256" key="8">
    <source>
        <dbReference type="ARBA" id="ARBA00023170"/>
    </source>
</evidence>
<keyword evidence="5" id="KW-0732">Signal</keyword>
<comment type="caution">
    <text evidence="14">The sequence shown here is derived from an EMBL/GenBank/DDBJ whole genome shotgun (WGS) entry which is preliminary data.</text>
</comment>
<organism evidence="14 15">
    <name type="scientific">Dyadobacter frigoris</name>
    <dbReference type="NCBI Taxonomy" id="2576211"/>
    <lineage>
        <taxon>Bacteria</taxon>
        <taxon>Pseudomonadati</taxon>
        <taxon>Bacteroidota</taxon>
        <taxon>Cytophagia</taxon>
        <taxon>Cytophagales</taxon>
        <taxon>Spirosomataceae</taxon>
        <taxon>Dyadobacter</taxon>
    </lineage>
</organism>
<dbReference type="SUPFAM" id="SSF56935">
    <property type="entry name" value="Porins"/>
    <property type="match status" value="1"/>
</dbReference>